<feature type="transmembrane region" description="Helical" evidence="1">
    <location>
        <begin position="12"/>
        <end position="34"/>
    </location>
</feature>
<name>S3NG99_9GAMM</name>
<organism evidence="3 4">
    <name type="scientific">Acinetobacter rudis CIP 110305</name>
    <dbReference type="NCBI Taxonomy" id="421052"/>
    <lineage>
        <taxon>Bacteria</taxon>
        <taxon>Pseudomonadati</taxon>
        <taxon>Pseudomonadota</taxon>
        <taxon>Gammaproteobacteria</taxon>
        <taxon>Moraxellales</taxon>
        <taxon>Moraxellaceae</taxon>
        <taxon>Acinetobacter</taxon>
    </lineage>
</organism>
<dbReference type="InterPro" id="IPR010840">
    <property type="entry name" value="YqiJ_OB"/>
</dbReference>
<evidence type="ECO:0000256" key="1">
    <source>
        <dbReference type="SAM" id="Phobius"/>
    </source>
</evidence>
<dbReference type="STRING" id="632955.GCA_000829675_03425"/>
<evidence type="ECO:0000313" key="4">
    <source>
        <dbReference type="Proteomes" id="UP000014568"/>
    </source>
</evidence>
<dbReference type="HOGENOM" id="CLU_1340819_0_0_6"/>
<dbReference type="eggNOG" id="ENOG50338VJ">
    <property type="taxonomic scope" value="Bacteria"/>
</dbReference>
<dbReference type="Proteomes" id="UP000014568">
    <property type="component" value="Unassembled WGS sequence"/>
</dbReference>
<protein>
    <recommendedName>
        <fullName evidence="2">Inner membrane protein YqiJ OB-fold domain-containing protein</fullName>
    </recommendedName>
</protein>
<dbReference type="AlphaFoldDB" id="S3NG99"/>
<dbReference type="EMBL" id="ATGI01000027">
    <property type="protein sequence ID" value="EPF73359.1"/>
    <property type="molecule type" value="Genomic_DNA"/>
</dbReference>
<evidence type="ECO:0000313" key="3">
    <source>
        <dbReference type="EMBL" id="EPF73359.1"/>
    </source>
</evidence>
<reference evidence="3 4" key="1">
    <citation type="submission" date="2013-06" db="EMBL/GenBank/DDBJ databases">
        <title>The Genome Sequence of Acinetobacter rudis CIP 110305.</title>
        <authorList>
            <consortium name="The Broad Institute Genome Sequencing Platform"/>
            <consortium name="The Broad Institute Genome Sequencing Center for Infectious Disease"/>
            <person name="Cerqueira G."/>
            <person name="Feldgarden M."/>
            <person name="Courvalin P."/>
            <person name="Perichon B."/>
            <person name="Grillot-Courvalin C."/>
            <person name="Clermont D."/>
            <person name="Rocha E."/>
            <person name="Yoon E.-J."/>
            <person name="Nemec A."/>
            <person name="Young S.K."/>
            <person name="Zeng Q."/>
            <person name="Gargeya S."/>
            <person name="Fitzgerald M."/>
            <person name="Abouelleil A."/>
            <person name="Alvarado L."/>
            <person name="Berlin A.M."/>
            <person name="Chapman S.B."/>
            <person name="Dewar J."/>
            <person name="Goldberg J."/>
            <person name="Griggs A."/>
            <person name="Gujja S."/>
            <person name="Hansen M."/>
            <person name="Howarth C."/>
            <person name="Imamovic A."/>
            <person name="Larimer J."/>
            <person name="McCowan C."/>
            <person name="Murphy C."/>
            <person name="Pearson M."/>
            <person name="Priest M."/>
            <person name="Roberts A."/>
            <person name="Saif S."/>
            <person name="Shea T."/>
            <person name="Sykes S."/>
            <person name="Wortman J."/>
            <person name="Nusbaum C."/>
            <person name="Birren B."/>
        </authorList>
    </citation>
    <scope>NUCLEOTIDE SEQUENCE [LARGE SCALE GENOMIC DNA]</scope>
    <source>
        <strain evidence="3 4">CIP 110305</strain>
    </source>
</reference>
<keyword evidence="1" id="KW-1133">Transmembrane helix</keyword>
<feature type="transmembrane region" description="Helical" evidence="1">
    <location>
        <begin position="65"/>
        <end position="87"/>
    </location>
</feature>
<feature type="transmembrane region" description="Helical" evidence="1">
    <location>
        <begin position="93"/>
        <end position="113"/>
    </location>
</feature>
<gene>
    <name evidence="3" type="ORF">F945_02115</name>
</gene>
<accession>S3NG99</accession>
<feature type="domain" description="Inner membrane protein YqiJ OB-fold" evidence="2">
    <location>
        <begin position="131"/>
        <end position="190"/>
    </location>
</feature>
<sequence>MLMQFFNEANLMPFHMSVLMLILLSLAETIGYYIRLRPSSLLKKISPQWLKHSPFIQVKFSKISIFVFLLINFSFAGYFLQLTIFASRQELAAWYYVIVPALIMAIFFTVFMIHCLDQVIKPQYTPTAINLIGRLATISSGNARPGFSAQARVIDEYGQLHYIQVEPEFGELELQSQVILIRFNKSHYVAKTISANNHLFHTE</sequence>
<evidence type="ECO:0000259" key="2">
    <source>
        <dbReference type="Pfam" id="PF07290"/>
    </source>
</evidence>
<dbReference type="PATRIC" id="fig|421052.3.peg.2067"/>
<comment type="caution">
    <text evidence="3">The sequence shown here is derived from an EMBL/GenBank/DDBJ whole genome shotgun (WGS) entry which is preliminary data.</text>
</comment>
<proteinExistence type="predicted"/>
<keyword evidence="1" id="KW-0812">Transmembrane</keyword>
<keyword evidence="4" id="KW-1185">Reference proteome</keyword>
<keyword evidence="1" id="KW-0472">Membrane</keyword>
<dbReference type="Pfam" id="PF07290">
    <property type="entry name" value="YqiJ_OB"/>
    <property type="match status" value="1"/>
</dbReference>